<dbReference type="PANTHER" id="PTHR43133:SF51">
    <property type="entry name" value="RNA POLYMERASE SIGMA FACTOR"/>
    <property type="match status" value="1"/>
</dbReference>
<dbReference type="AlphaFoldDB" id="A0A919KAR2"/>
<keyword evidence="2" id="KW-0805">Transcription regulation</keyword>
<dbReference type="InterPro" id="IPR039425">
    <property type="entry name" value="RNA_pol_sigma-70-like"/>
</dbReference>
<dbReference type="InterPro" id="IPR013324">
    <property type="entry name" value="RNA_pol_sigma_r3/r4-like"/>
</dbReference>
<dbReference type="PANTHER" id="PTHR43133">
    <property type="entry name" value="RNA POLYMERASE ECF-TYPE SIGMA FACTO"/>
    <property type="match status" value="1"/>
</dbReference>
<dbReference type="Proteomes" id="UP000636960">
    <property type="component" value="Unassembled WGS sequence"/>
</dbReference>
<evidence type="ECO:0000256" key="4">
    <source>
        <dbReference type="ARBA" id="ARBA00023163"/>
    </source>
</evidence>
<dbReference type="InterPro" id="IPR013325">
    <property type="entry name" value="RNA_pol_sigma_r2"/>
</dbReference>
<reference evidence="7" key="1">
    <citation type="submission" date="2021-01" db="EMBL/GenBank/DDBJ databases">
        <title>Whole genome shotgun sequence of Actinoplanes rishiriensis NBRC 108556.</title>
        <authorList>
            <person name="Komaki H."/>
            <person name="Tamura T."/>
        </authorList>
    </citation>
    <scope>NUCLEOTIDE SEQUENCE</scope>
    <source>
        <strain evidence="7">NBRC 108556</strain>
    </source>
</reference>
<evidence type="ECO:0000313" key="8">
    <source>
        <dbReference type="Proteomes" id="UP000636960"/>
    </source>
</evidence>
<dbReference type="Gene3D" id="1.10.1740.10">
    <property type="match status" value="1"/>
</dbReference>
<dbReference type="GO" id="GO:0003677">
    <property type="term" value="F:DNA binding"/>
    <property type="evidence" value="ECO:0007669"/>
    <property type="project" value="InterPro"/>
</dbReference>
<dbReference type="Pfam" id="PF04542">
    <property type="entry name" value="Sigma70_r2"/>
    <property type="match status" value="1"/>
</dbReference>
<evidence type="ECO:0000256" key="1">
    <source>
        <dbReference type="ARBA" id="ARBA00010641"/>
    </source>
</evidence>
<evidence type="ECO:0000313" key="7">
    <source>
        <dbReference type="EMBL" id="GIE99806.1"/>
    </source>
</evidence>
<dbReference type="InterPro" id="IPR036388">
    <property type="entry name" value="WH-like_DNA-bd_sf"/>
</dbReference>
<gene>
    <name evidence="7" type="primary">rpoE_20</name>
    <name evidence="7" type="ORF">Ari01nite_72710</name>
</gene>
<evidence type="ECO:0000256" key="2">
    <source>
        <dbReference type="ARBA" id="ARBA00023015"/>
    </source>
</evidence>
<dbReference type="Pfam" id="PF08281">
    <property type="entry name" value="Sigma70_r4_2"/>
    <property type="match status" value="1"/>
</dbReference>
<evidence type="ECO:0000259" key="5">
    <source>
        <dbReference type="Pfam" id="PF04542"/>
    </source>
</evidence>
<dbReference type="SUPFAM" id="SSF88946">
    <property type="entry name" value="Sigma2 domain of RNA polymerase sigma factors"/>
    <property type="match status" value="1"/>
</dbReference>
<dbReference type="InterPro" id="IPR013249">
    <property type="entry name" value="RNA_pol_sigma70_r4_t2"/>
</dbReference>
<dbReference type="GO" id="GO:0016987">
    <property type="term" value="F:sigma factor activity"/>
    <property type="evidence" value="ECO:0007669"/>
    <property type="project" value="UniProtKB-KW"/>
</dbReference>
<dbReference type="RefSeq" id="WP_203786817.1">
    <property type="nucleotide sequence ID" value="NZ_BOMV01000077.1"/>
</dbReference>
<comment type="similarity">
    <text evidence="1">Belongs to the sigma-70 factor family. ECF subfamily.</text>
</comment>
<dbReference type="InterPro" id="IPR007627">
    <property type="entry name" value="RNA_pol_sigma70_r2"/>
</dbReference>
<feature type="domain" description="RNA polymerase sigma-70 region 2" evidence="5">
    <location>
        <begin position="16"/>
        <end position="76"/>
    </location>
</feature>
<feature type="domain" description="RNA polymerase sigma factor 70 region 4 type 2" evidence="6">
    <location>
        <begin position="99"/>
        <end position="149"/>
    </location>
</feature>
<accession>A0A919KAR2</accession>
<evidence type="ECO:0000259" key="6">
    <source>
        <dbReference type="Pfam" id="PF08281"/>
    </source>
</evidence>
<name>A0A919KAR2_9ACTN</name>
<organism evidence="7 8">
    <name type="scientific">Paractinoplanes rishiriensis</name>
    <dbReference type="NCBI Taxonomy" id="1050105"/>
    <lineage>
        <taxon>Bacteria</taxon>
        <taxon>Bacillati</taxon>
        <taxon>Actinomycetota</taxon>
        <taxon>Actinomycetes</taxon>
        <taxon>Micromonosporales</taxon>
        <taxon>Micromonosporaceae</taxon>
        <taxon>Paractinoplanes</taxon>
    </lineage>
</organism>
<dbReference type="EMBL" id="BOMV01000077">
    <property type="protein sequence ID" value="GIE99806.1"/>
    <property type="molecule type" value="Genomic_DNA"/>
</dbReference>
<dbReference type="Gene3D" id="1.10.10.10">
    <property type="entry name" value="Winged helix-like DNA-binding domain superfamily/Winged helix DNA-binding domain"/>
    <property type="match status" value="1"/>
</dbReference>
<keyword evidence="8" id="KW-1185">Reference proteome</keyword>
<sequence length="156" mass="17859">MSDNMPVELAEFFRNEYLPLVAFAQRIGLNLAEAEDAVQEAFGDLTIAWHDVKKPAAWMRLVVRRKAGRTFRSRWRFQALDGFEFCGLATASEPDEPGRVLHLLRRLSYRQMVVLAWSVDGYSPAEIAEIEGMTGTDVRKTLRQARARLARFVEEN</sequence>
<comment type="caution">
    <text evidence="7">The sequence shown here is derived from an EMBL/GenBank/DDBJ whole genome shotgun (WGS) entry which is preliminary data.</text>
</comment>
<protein>
    <submittedName>
        <fullName evidence="7">RNA polymerase sigma factor</fullName>
    </submittedName>
</protein>
<proteinExistence type="inferred from homology"/>
<keyword evidence="3" id="KW-0731">Sigma factor</keyword>
<dbReference type="SUPFAM" id="SSF88659">
    <property type="entry name" value="Sigma3 and sigma4 domains of RNA polymerase sigma factors"/>
    <property type="match status" value="1"/>
</dbReference>
<dbReference type="GO" id="GO:0006352">
    <property type="term" value="P:DNA-templated transcription initiation"/>
    <property type="evidence" value="ECO:0007669"/>
    <property type="project" value="InterPro"/>
</dbReference>
<keyword evidence="4" id="KW-0804">Transcription</keyword>
<evidence type="ECO:0000256" key="3">
    <source>
        <dbReference type="ARBA" id="ARBA00023082"/>
    </source>
</evidence>